<feature type="domain" description="ASCH" evidence="1">
    <location>
        <begin position="4"/>
        <end position="55"/>
    </location>
</feature>
<sequence>MRALTIRQPWADAIAHGAKRVENRTWTTDYRGPLLIHAGAQWAEHVWGPSDGPDVRSAVLAVATLTDIHPSRRCCDPWGEWQPNVHHWVLTDVRTLARPVPATGRLSLWTPSDDLTEHINTILEDTP</sequence>
<dbReference type="Gene3D" id="2.30.130.30">
    <property type="entry name" value="Hypothetical protein"/>
    <property type="match status" value="1"/>
</dbReference>
<dbReference type="CDD" id="cd06554">
    <property type="entry name" value="ASCH_ASC-1_like"/>
    <property type="match status" value="1"/>
</dbReference>
<evidence type="ECO:0000313" key="3">
    <source>
        <dbReference type="Proteomes" id="UP000466345"/>
    </source>
</evidence>
<accession>A0A7K0CNC0</accession>
<keyword evidence="3" id="KW-1185">Reference proteome</keyword>
<dbReference type="OrthoDB" id="359066at2"/>
<name>A0A7K0CNC0_9ACTN</name>
<organism evidence="2 3">
    <name type="scientific">Streptomyces smaragdinus</name>
    <dbReference type="NCBI Taxonomy" id="2585196"/>
    <lineage>
        <taxon>Bacteria</taxon>
        <taxon>Bacillati</taxon>
        <taxon>Actinomycetota</taxon>
        <taxon>Actinomycetes</taxon>
        <taxon>Kitasatosporales</taxon>
        <taxon>Streptomycetaceae</taxon>
        <taxon>Streptomyces</taxon>
    </lineage>
</organism>
<dbReference type="RefSeq" id="WP_153455830.1">
    <property type="nucleotide sequence ID" value="NZ_WEGJ01000027.1"/>
</dbReference>
<comment type="caution">
    <text evidence="2">The sequence shown here is derived from an EMBL/GenBank/DDBJ whole genome shotgun (WGS) entry which is preliminary data.</text>
</comment>
<dbReference type="InterPro" id="IPR007374">
    <property type="entry name" value="ASCH_domain"/>
</dbReference>
<dbReference type="EMBL" id="WEGJ01000027">
    <property type="protein sequence ID" value="MQY14985.1"/>
    <property type="molecule type" value="Genomic_DNA"/>
</dbReference>
<dbReference type="Proteomes" id="UP000466345">
    <property type="component" value="Unassembled WGS sequence"/>
</dbReference>
<protein>
    <recommendedName>
        <fullName evidence="1">ASCH domain-containing protein</fullName>
    </recommendedName>
</protein>
<dbReference type="SUPFAM" id="SSF88697">
    <property type="entry name" value="PUA domain-like"/>
    <property type="match status" value="1"/>
</dbReference>
<dbReference type="AlphaFoldDB" id="A0A7K0CNC0"/>
<dbReference type="Pfam" id="PF04266">
    <property type="entry name" value="ASCH"/>
    <property type="match status" value="1"/>
</dbReference>
<reference evidence="2 3" key="1">
    <citation type="submission" date="2019-10" db="EMBL/GenBank/DDBJ databases">
        <title>Streptomyces smaragdinus sp. nov. and Streptomyces fabii sp. nov., isolated from the gut of fungus growing-termite Macrotermes natalensis.</title>
        <authorList>
            <person name="Schwitalla J."/>
            <person name="Benndorf R."/>
            <person name="Martin K."/>
            <person name="De Beer W."/>
            <person name="Kaster A.-K."/>
            <person name="Vollmers J."/>
            <person name="Poulsen M."/>
            <person name="Beemelmanns C."/>
        </authorList>
    </citation>
    <scope>NUCLEOTIDE SEQUENCE [LARGE SCALE GENOMIC DNA]</scope>
    <source>
        <strain evidence="2 3">RB5</strain>
    </source>
</reference>
<dbReference type="InterPro" id="IPR015947">
    <property type="entry name" value="PUA-like_sf"/>
</dbReference>
<evidence type="ECO:0000259" key="1">
    <source>
        <dbReference type="Pfam" id="PF04266"/>
    </source>
</evidence>
<evidence type="ECO:0000313" key="2">
    <source>
        <dbReference type="EMBL" id="MQY14985.1"/>
    </source>
</evidence>
<gene>
    <name evidence="2" type="ORF">SRB5_51620</name>
</gene>
<proteinExistence type="predicted"/>